<dbReference type="STRING" id="260086.SAMN05216207_101463"/>
<accession>A0A1I4Z0U6</accession>
<dbReference type="Proteomes" id="UP000199614">
    <property type="component" value="Unassembled WGS sequence"/>
</dbReference>
<dbReference type="PANTHER" id="PTHR43975:SF2">
    <property type="entry name" value="EG:BACR7A4.14 PROTEIN-RELATED"/>
    <property type="match status" value="1"/>
</dbReference>
<organism evidence="1 2">
    <name type="scientific">Pseudonocardia ammonioxydans</name>
    <dbReference type="NCBI Taxonomy" id="260086"/>
    <lineage>
        <taxon>Bacteria</taxon>
        <taxon>Bacillati</taxon>
        <taxon>Actinomycetota</taxon>
        <taxon>Actinomycetes</taxon>
        <taxon>Pseudonocardiales</taxon>
        <taxon>Pseudonocardiaceae</taxon>
        <taxon>Pseudonocardia</taxon>
    </lineage>
</organism>
<reference evidence="1 2" key="1">
    <citation type="submission" date="2016-10" db="EMBL/GenBank/DDBJ databases">
        <authorList>
            <person name="de Groot N.N."/>
        </authorList>
    </citation>
    <scope>NUCLEOTIDE SEQUENCE [LARGE SCALE GENOMIC DNA]</scope>
    <source>
        <strain evidence="1 2">CGMCC 4.1877</strain>
    </source>
</reference>
<keyword evidence="2" id="KW-1185">Reference proteome</keyword>
<dbReference type="EMBL" id="FOUY01000014">
    <property type="protein sequence ID" value="SFN43916.1"/>
    <property type="molecule type" value="Genomic_DNA"/>
</dbReference>
<proteinExistence type="predicted"/>
<dbReference type="AlphaFoldDB" id="A0A1I4Z0U6"/>
<dbReference type="Gene3D" id="3.40.50.720">
    <property type="entry name" value="NAD(P)-binding Rossmann-like Domain"/>
    <property type="match status" value="1"/>
</dbReference>
<evidence type="ECO:0000313" key="1">
    <source>
        <dbReference type="EMBL" id="SFN43916.1"/>
    </source>
</evidence>
<dbReference type="RefSeq" id="WP_093343348.1">
    <property type="nucleotide sequence ID" value="NZ_FOUY01000014.1"/>
</dbReference>
<dbReference type="Pfam" id="PF13561">
    <property type="entry name" value="adh_short_C2"/>
    <property type="match status" value="1"/>
</dbReference>
<dbReference type="SUPFAM" id="SSF51735">
    <property type="entry name" value="NAD(P)-binding Rossmann-fold domains"/>
    <property type="match status" value="1"/>
</dbReference>
<dbReference type="InterPro" id="IPR002347">
    <property type="entry name" value="SDR_fam"/>
</dbReference>
<dbReference type="PANTHER" id="PTHR43975">
    <property type="entry name" value="ZGC:101858"/>
    <property type="match status" value="1"/>
</dbReference>
<sequence length="302" mass="30943">MAEHTDRVYVLTGADSGIGARTAELLRDRGARVITCGISGRSDVRADIAEPAGRAALRAAVHERAPAGIDGLALVAGIGAPSPATVRVNYFGTLAVLEGLRELLLRSSAPRAVAVSSASALSHGDSALVRACLRGDEQRAIARAARLARWGRGGTVYRSTKIALNRWVRRHASGPSWAGSGVPLNVVAPGVVDTASARASILGDPVRTAVVAEALPQPLGFPGPVEAVAEAIAWTLNPANAFTVGQIVHVDGGADAALRGDGPYRDGVRYGPAALVRMARAAVAARTGRATVTPTATPTASR</sequence>
<dbReference type="OrthoDB" id="3676637at2"/>
<name>A0A1I4Z0U6_PSUAM</name>
<evidence type="ECO:0000313" key="2">
    <source>
        <dbReference type="Proteomes" id="UP000199614"/>
    </source>
</evidence>
<gene>
    <name evidence="1" type="ORF">SAMN05216207_101463</name>
</gene>
<dbReference type="InterPro" id="IPR036291">
    <property type="entry name" value="NAD(P)-bd_dom_sf"/>
</dbReference>
<dbReference type="PRINTS" id="PR00081">
    <property type="entry name" value="GDHRDH"/>
</dbReference>
<protein>
    <submittedName>
        <fullName evidence="1">NAD(P)-dependent dehydrogenase, short-chain alcohol dehydrogenase family</fullName>
    </submittedName>
</protein>